<dbReference type="Proteomes" id="UP000091820">
    <property type="component" value="Unassembled WGS sequence"/>
</dbReference>
<dbReference type="AlphaFoldDB" id="A0A1A9WCD2"/>
<accession>A0A1A9WCD2</accession>
<keyword evidence="2" id="KW-1185">Reference proteome</keyword>
<dbReference type="EnsemblMetazoa" id="GBRI014300-RA">
    <property type="protein sequence ID" value="GBRI014300-PA"/>
    <property type="gene ID" value="GBRI014300"/>
</dbReference>
<proteinExistence type="predicted"/>
<evidence type="ECO:0000313" key="2">
    <source>
        <dbReference type="Proteomes" id="UP000091820"/>
    </source>
</evidence>
<reference evidence="2" key="1">
    <citation type="submission" date="2014-03" db="EMBL/GenBank/DDBJ databases">
        <authorList>
            <person name="Aksoy S."/>
            <person name="Warren W."/>
            <person name="Wilson R.K."/>
        </authorList>
    </citation>
    <scope>NUCLEOTIDE SEQUENCE [LARGE SCALE GENOMIC DNA]</scope>
    <source>
        <strain evidence="2">IAEA</strain>
    </source>
</reference>
<evidence type="ECO:0000313" key="1">
    <source>
        <dbReference type="EnsemblMetazoa" id="GBRI014300-PA"/>
    </source>
</evidence>
<organism evidence="1 2">
    <name type="scientific">Glossina brevipalpis</name>
    <dbReference type="NCBI Taxonomy" id="37001"/>
    <lineage>
        <taxon>Eukaryota</taxon>
        <taxon>Metazoa</taxon>
        <taxon>Ecdysozoa</taxon>
        <taxon>Arthropoda</taxon>
        <taxon>Hexapoda</taxon>
        <taxon>Insecta</taxon>
        <taxon>Pterygota</taxon>
        <taxon>Neoptera</taxon>
        <taxon>Endopterygota</taxon>
        <taxon>Diptera</taxon>
        <taxon>Brachycera</taxon>
        <taxon>Muscomorpha</taxon>
        <taxon>Hippoboscoidea</taxon>
        <taxon>Glossinidae</taxon>
        <taxon>Glossina</taxon>
    </lineage>
</organism>
<sequence>MHLTSGTANAAVYPIATSSSSGLNSISVVSDLANASGVGGGGGGGVGVGVVSGGGNILTANGAATMLLLTIMY</sequence>
<reference evidence="1" key="2">
    <citation type="submission" date="2020-05" db="UniProtKB">
        <authorList>
            <consortium name="EnsemblMetazoa"/>
        </authorList>
    </citation>
    <scope>IDENTIFICATION</scope>
    <source>
        <strain evidence="1">IAEA</strain>
    </source>
</reference>
<protein>
    <submittedName>
        <fullName evidence="1">Uncharacterized protein</fullName>
    </submittedName>
</protein>
<dbReference type="VEuPathDB" id="VectorBase:GBRI014300"/>
<name>A0A1A9WCD2_9MUSC</name>